<sequence length="130" mass="14173">MPIRRGVSSAGCLLALVLVIVVGGWLALRSRGQKTRADRLSDGRWRPERAAAYGECERITRARLEERGLTAGFLQDDPTTHAWSKDGRTFVVQGVALAVVSGGTRREPFRCVLERDAATGGWRLADRGPG</sequence>
<keyword evidence="1" id="KW-0472">Membrane</keyword>
<accession>A0AA37V1G6</accession>
<keyword evidence="1" id="KW-0812">Transmembrane</keyword>
<organism evidence="2 3">
    <name type="scientific">Roseisolibacter agri</name>
    <dbReference type="NCBI Taxonomy" id="2014610"/>
    <lineage>
        <taxon>Bacteria</taxon>
        <taxon>Pseudomonadati</taxon>
        <taxon>Gemmatimonadota</taxon>
        <taxon>Gemmatimonadia</taxon>
        <taxon>Gemmatimonadales</taxon>
        <taxon>Gemmatimonadaceae</taxon>
        <taxon>Roseisolibacter</taxon>
    </lineage>
</organism>
<reference evidence="2" key="1">
    <citation type="submission" date="2022-08" db="EMBL/GenBank/DDBJ databases">
        <title>Draft genome sequencing of Roseisolibacter agri AW1220.</title>
        <authorList>
            <person name="Tobiishi Y."/>
            <person name="Tonouchi A."/>
        </authorList>
    </citation>
    <scope>NUCLEOTIDE SEQUENCE</scope>
    <source>
        <strain evidence="2">AW1220</strain>
    </source>
</reference>
<evidence type="ECO:0000313" key="3">
    <source>
        <dbReference type="Proteomes" id="UP001161325"/>
    </source>
</evidence>
<feature type="transmembrane region" description="Helical" evidence="1">
    <location>
        <begin position="6"/>
        <end position="28"/>
    </location>
</feature>
<protein>
    <submittedName>
        <fullName evidence="2">Uncharacterized protein</fullName>
    </submittedName>
</protein>
<keyword evidence="3" id="KW-1185">Reference proteome</keyword>
<evidence type="ECO:0000256" key="1">
    <source>
        <dbReference type="SAM" id="Phobius"/>
    </source>
</evidence>
<comment type="caution">
    <text evidence="2">The sequence shown here is derived from an EMBL/GenBank/DDBJ whole genome shotgun (WGS) entry which is preliminary data.</text>
</comment>
<keyword evidence="1" id="KW-1133">Transmembrane helix</keyword>
<dbReference type="Proteomes" id="UP001161325">
    <property type="component" value="Unassembled WGS sequence"/>
</dbReference>
<proteinExistence type="predicted"/>
<gene>
    <name evidence="2" type="ORF">rosag_02700</name>
</gene>
<dbReference type="RefSeq" id="WP_284348203.1">
    <property type="nucleotide sequence ID" value="NZ_BRXS01000001.1"/>
</dbReference>
<name>A0AA37V1G6_9BACT</name>
<dbReference type="EMBL" id="BRXS01000001">
    <property type="protein sequence ID" value="GLC23757.1"/>
    <property type="molecule type" value="Genomic_DNA"/>
</dbReference>
<evidence type="ECO:0000313" key="2">
    <source>
        <dbReference type="EMBL" id="GLC23757.1"/>
    </source>
</evidence>
<dbReference type="AlphaFoldDB" id="A0AA37V1G6"/>